<protein>
    <recommendedName>
        <fullName evidence="5">POC1 centriolar protein homolog A</fullName>
    </recommendedName>
</protein>
<feature type="region of interest" description="Disordered" evidence="8">
    <location>
        <begin position="306"/>
        <end position="337"/>
    </location>
</feature>
<dbReference type="FunFam" id="2.130.10.10:FF:000235">
    <property type="entry name" value="POC1 centriolar protein homolog B"/>
    <property type="match status" value="1"/>
</dbReference>
<keyword evidence="3 7" id="KW-0175">Coiled coil</keyword>
<evidence type="ECO:0000256" key="4">
    <source>
        <dbReference type="ARBA" id="ARBA00037984"/>
    </source>
</evidence>
<evidence type="ECO:0000256" key="3">
    <source>
        <dbReference type="ARBA" id="ARBA00023054"/>
    </source>
</evidence>
<feature type="repeat" description="WD" evidence="6">
    <location>
        <begin position="54"/>
        <end position="85"/>
    </location>
</feature>
<name>A0A672S3C0_SINGR</name>
<dbReference type="OMA" id="LMIWHFK"/>
<feature type="repeat" description="WD" evidence="6">
    <location>
        <begin position="251"/>
        <end position="282"/>
    </location>
</feature>
<dbReference type="GO" id="GO:0060271">
    <property type="term" value="P:cilium assembly"/>
    <property type="evidence" value="ECO:0007669"/>
    <property type="project" value="UniProtKB-ARBA"/>
</dbReference>
<dbReference type="PROSITE" id="PS00678">
    <property type="entry name" value="WD_REPEATS_1"/>
    <property type="match status" value="2"/>
</dbReference>
<comment type="similarity">
    <text evidence="4">Belongs to the WD repeat POC1 family.</text>
</comment>
<evidence type="ECO:0000256" key="1">
    <source>
        <dbReference type="ARBA" id="ARBA00022574"/>
    </source>
</evidence>
<evidence type="ECO:0000256" key="8">
    <source>
        <dbReference type="SAM" id="MobiDB-lite"/>
    </source>
</evidence>
<dbReference type="InterPro" id="IPR050505">
    <property type="entry name" value="WDR55/POC1"/>
</dbReference>
<keyword evidence="2" id="KW-0677">Repeat</keyword>
<keyword evidence="10" id="KW-1185">Reference proteome</keyword>
<dbReference type="Gene3D" id="2.130.10.10">
    <property type="entry name" value="YVTN repeat-like/Quinoprotein amine dehydrogenase"/>
    <property type="match status" value="2"/>
</dbReference>
<reference evidence="9" key="2">
    <citation type="submission" date="2025-09" db="UniProtKB">
        <authorList>
            <consortium name="Ensembl"/>
        </authorList>
    </citation>
    <scope>IDENTIFICATION</scope>
</reference>
<evidence type="ECO:0000313" key="10">
    <source>
        <dbReference type="Proteomes" id="UP000472262"/>
    </source>
</evidence>
<dbReference type="PROSITE" id="PS50294">
    <property type="entry name" value="WD_REPEATS_REGION"/>
    <property type="match status" value="6"/>
</dbReference>
<reference evidence="9" key="1">
    <citation type="submission" date="2025-08" db="UniProtKB">
        <authorList>
            <consortium name="Ensembl"/>
        </authorList>
    </citation>
    <scope>IDENTIFICATION</scope>
</reference>
<dbReference type="InterPro" id="IPR036322">
    <property type="entry name" value="WD40_repeat_dom_sf"/>
</dbReference>
<dbReference type="InterPro" id="IPR015943">
    <property type="entry name" value="WD40/YVTN_repeat-like_dom_sf"/>
</dbReference>
<feature type="compositionally biased region" description="Polar residues" evidence="8">
    <location>
        <begin position="318"/>
        <end position="328"/>
    </location>
</feature>
<proteinExistence type="inferred from homology"/>
<dbReference type="GO" id="GO:0005814">
    <property type="term" value="C:centriole"/>
    <property type="evidence" value="ECO:0007669"/>
    <property type="project" value="TreeGrafter"/>
</dbReference>
<dbReference type="GO" id="GO:0036064">
    <property type="term" value="C:ciliary basal body"/>
    <property type="evidence" value="ECO:0007669"/>
    <property type="project" value="TreeGrafter"/>
</dbReference>
<evidence type="ECO:0000256" key="5">
    <source>
        <dbReference type="ARBA" id="ARBA00039725"/>
    </source>
</evidence>
<dbReference type="FunCoup" id="A0A672S3C0">
    <property type="interactions" value="349"/>
</dbReference>
<evidence type="ECO:0000256" key="7">
    <source>
        <dbReference type="SAM" id="Coils"/>
    </source>
</evidence>
<dbReference type="GO" id="GO:0048871">
    <property type="term" value="P:multicellular organismal-level homeostasis"/>
    <property type="evidence" value="ECO:0007669"/>
    <property type="project" value="UniProtKB-ARBA"/>
</dbReference>
<dbReference type="SUPFAM" id="SSF50978">
    <property type="entry name" value="WD40 repeat-like"/>
    <property type="match status" value="1"/>
</dbReference>
<evidence type="ECO:0000256" key="6">
    <source>
        <dbReference type="PROSITE-ProRule" id="PRU00221"/>
    </source>
</evidence>
<sequence length="389" mass="42676">MVSDDPTLERHFKGHRDAISSLDFSSNMKQIASGSVDACVMIWNTRPQMRAYRFEGHKDAVTSVQFSPSGHLVASASRDKTVRLWVPSVKGESTVFRAHTGTVRSVSFSSDGQTLLTSSDDKSIKVWAVHRQKFLFSLNQHINWVRCARSASTDNTVKNSRECIHSFCEHGGYVHHADFHPSGTCIAAASTDNTVKVWDIRTHKLLQHYPVHSATVNSLSFHPSGNYLITASNDSTLKILDLLEGRLLYTLHGHQGPASCVSFSRTGDFFASGGADEQVMLWRTNFDSVDYSEVLQQKVLSDAHDFPSLPQESGAGGVSSQKSSSTALVSPGGGQPDSVPAALASTLQHIVGQLDVLTQTVAILEQRLTLTEDKLKECMEMQRQSVSER</sequence>
<dbReference type="Proteomes" id="UP000472262">
    <property type="component" value="Unassembled WGS sequence"/>
</dbReference>
<dbReference type="InterPro" id="IPR019775">
    <property type="entry name" value="WD40_repeat_CS"/>
</dbReference>
<accession>A0A672S3C0</accession>
<dbReference type="AlphaFoldDB" id="A0A672S3C0"/>
<evidence type="ECO:0000313" key="9">
    <source>
        <dbReference type="Ensembl" id="ENSSGRP00000095968.1"/>
    </source>
</evidence>
<dbReference type="InParanoid" id="A0A672S3C0"/>
<organism evidence="9 10">
    <name type="scientific">Sinocyclocheilus grahami</name>
    <name type="common">Dianchi golden-line fish</name>
    <name type="synonym">Barbus grahami</name>
    <dbReference type="NCBI Taxonomy" id="75366"/>
    <lineage>
        <taxon>Eukaryota</taxon>
        <taxon>Metazoa</taxon>
        <taxon>Chordata</taxon>
        <taxon>Craniata</taxon>
        <taxon>Vertebrata</taxon>
        <taxon>Euteleostomi</taxon>
        <taxon>Actinopterygii</taxon>
        <taxon>Neopterygii</taxon>
        <taxon>Teleostei</taxon>
        <taxon>Ostariophysi</taxon>
        <taxon>Cypriniformes</taxon>
        <taxon>Cyprinidae</taxon>
        <taxon>Cyprininae</taxon>
        <taxon>Sinocyclocheilus</taxon>
    </lineage>
</organism>
<feature type="coiled-coil region" evidence="7">
    <location>
        <begin position="354"/>
        <end position="381"/>
    </location>
</feature>
<keyword evidence="1 6" id="KW-0853">WD repeat</keyword>
<feature type="repeat" description="WD" evidence="6">
    <location>
        <begin position="96"/>
        <end position="137"/>
    </location>
</feature>
<dbReference type="Ensembl" id="ENSSGRT00000102108.1">
    <property type="protein sequence ID" value="ENSSGRP00000095968.1"/>
    <property type="gene ID" value="ENSSGRG00000047971.1"/>
</dbReference>
<dbReference type="InterPro" id="IPR020472">
    <property type="entry name" value="WD40_PAC1"/>
</dbReference>
<dbReference type="CDD" id="cd00200">
    <property type="entry name" value="WD40"/>
    <property type="match status" value="1"/>
</dbReference>
<dbReference type="PRINTS" id="PR00320">
    <property type="entry name" value="GPROTEINBRPT"/>
</dbReference>
<feature type="repeat" description="WD" evidence="6">
    <location>
        <begin position="12"/>
        <end position="53"/>
    </location>
</feature>
<dbReference type="PANTHER" id="PTHR44019:SF2">
    <property type="entry name" value="POC1 CENTRIOLAR PROTEIN HOMOLOG A"/>
    <property type="match status" value="1"/>
</dbReference>
<feature type="repeat" description="WD" evidence="6">
    <location>
        <begin position="167"/>
        <end position="208"/>
    </location>
</feature>
<dbReference type="SMART" id="SM00320">
    <property type="entry name" value="WD40"/>
    <property type="match status" value="6"/>
</dbReference>
<dbReference type="PANTHER" id="PTHR44019">
    <property type="entry name" value="WD REPEAT-CONTAINING PROTEIN 55"/>
    <property type="match status" value="1"/>
</dbReference>
<dbReference type="PROSITE" id="PS50082">
    <property type="entry name" value="WD_REPEATS_2"/>
    <property type="match status" value="6"/>
</dbReference>
<dbReference type="InterPro" id="IPR001680">
    <property type="entry name" value="WD40_rpt"/>
</dbReference>
<feature type="repeat" description="WD" evidence="6">
    <location>
        <begin position="209"/>
        <end position="250"/>
    </location>
</feature>
<dbReference type="GO" id="GO:0007017">
    <property type="term" value="P:microtubule-based process"/>
    <property type="evidence" value="ECO:0007669"/>
    <property type="project" value="UniProtKB-ARBA"/>
</dbReference>
<dbReference type="Pfam" id="PF00400">
    <property type="entry name" value="WD40"/>
    <property type="match status" value="6"/>
</dbReference>
<evidence type="ECO:0000256" key="2">
    <source>
        <dbReference type="ARBA" id="ARBA00022737"/>
    </source>
</evidence>